<dbReference type="Gene3D" id="2.40.40.10">
    <property type="entry name" value="RlpA-like domain"/>
    <property type="match status" value="1"/>
</dbReference>
<dbReference type="EMBL" id="FRAC01000026">
    <property type="protein sequence ID" value="SHL20474.1"/>
    <property type="molecule type" value="Genomic_DNA"/>
</dbReference>
<sequence length="86" mass="9400">MYVENIASPVTGNADVLHPADITAALTSTNSWNTTYKNKYVKVTNGTKSLIVRITDTAPANKGIELTWQAYQALEKPSTVKIELMS</sequence>
<gene>
    <name evidence="1" type="ORF">SAMN02745136_04353</name>
</gene>
<proteinExistence type="predicted"/>
<dbReference type="AlphaFoldDB" id="A0A1M6YQ80"/>
<name>A0A1M6YQ80_9FIRM</name>
<evidence type="ECO:0000313" key="2">
    <source>
        <dbReference type="Proteomes" id="UP000184386"/>
    </source>
</evidence>
<reference evidence="1 2" key="1">
    <citation type="submission" date="2016-11" db="EMBL/GenBank/DDBJ databases">
        <authorList>
            <person name="Jaros S."/>
            <person name="Januszkiewicz K."/>
            <person name="Wedrychowicz H."/>
        </authorList>
    </citation>
    <scope>NUCLEOTIDE SEQUENCE [LARGE SCALE GENOMIC DNA]</scope>
    <source>
        <strain evidence="1 2">DSM 15929</strain>
    </source>
</reference>
<accession>A0A1M6YQ80</accession>
<dbReference type="InterPro" id="IPR036908">
    <property type="entry name" value="RlpA-like_sf"/>
</dbReference>
<evidence type="ECO:0000313" key="1">
    <source>
        <dbReference type="EMBL" id="SHL20474.1"/>
    </source>
</evidence>
<protein>
    <submittedName>
        <fullName evidence="1">Uncharacterized protein</fullName>
    </submittedName>
</protein>
<organism evidence="1 2">
    <name type="scientific">Anaerocolumna jejuensis DSM 15929</name>
    <dbReference type="NCBI Taxonomy" id="1121322"/>
    <lineage>
        <taxon>Bacteria</taxon>
        <taxon>Bacillati</taxon>
        <taxon>Bacillota</taxon>
        <taxon>Clostridia</taxon>
        <taxon>Lachnospirales</taxon>
        <taxon>Lachnospiraceae</taxon>
        <taxon>Anaerocolumna</taxon>
    </lineage>
</organism>
<keyword evidence="2" id="KW-1185">Reference proteome</keyword>
<dbReference type="Proteomes" id="UP000184386">
    <property type="component" value="Unassembled WGS sequence"/>
</dbReference>